<sequence length="473" mass="50761">MWPSVFKVVGGSLLTFALVWALVLGWWQSNDYEPSKLDLALYLGALPLAFVGGYLLLRSFIEHLKAPPVVDKPAAPALRDDDPLAATSAKTAAVERAFNICLLEGFVTTAVGASTDDVLSAIDGGQRPVPSFRLTDEAGFPVFLAEVKDLDVDGLQEKIAADAAPIREFAGREGVARTLALLDQLLGTVKERLTPLLAQEGEALKLRVIWLIPANWDSSQLAGLRAWLQLNYWPDQARSRLEISLVPVGTEVDAMHQLDEINLRTNRDPSNSEVTLLLGAVSAVDEQTVESWAAGNRLFSADHQDRRIPGEGAVALLLASRATVERLDLPEVVVLSRVSMGARDKPVDSGGRIGGKLIEQLVTGLLDVSVVESTQVKTALLDADHRATRVAEAMEGLGQTFAHLDPIKDCLAVGTVSGDLSPIGSLIALACARTKVQATEAPVLCLSNQHERDRAVLLAMPFTAQPNTESSPT</sequence>
<name>Q47E03_DECAR</name>
<gene>
    <name evidence="2" type="ordered locus">Daro_2189</name>
</gene>
<dbReference type="KEGG" id="dar:Daro_2189"/>
<proteinExistence type="predicted"/>
<reference evidence="2" key="1">
    <citation type="submission" date="2005-08" db="EMBL/GenBank/DDBJ databases">
        <title>Complete sequence of Dechloromonas aromatica RCB.</title>
        <authorList>
            <person name="Salinero K.K."/>
            <person name="Copeland A."/>
            <person name="Lucas S."/>
            <person name="Lapidus A."/>
            <person name="Barry K."/>
            <person name="Detter J.C."/>
            <person name="Glavina T."/>
            <person name="Hammon N."/>
            <person name="Israni S."/>
            <person name="Pitluck S."/>
            <person name="Di Bartolo G."/>
            <person name="Trong S."/>
            <person name="Schmutz J."/>
            <person name="Larimer F."/>
            <person name="Land M."/>
            <person name="Ivanova N."/>
            <person name="Richardson P."/>
        </authorList>
    </citation>
    <scope>NUCLEOTIDE SEQUENCE</scope>
    <source>
        <strain evidence="2">RCB</strain>
    </source>
</reference>
<evidence type="ECO:0008006" key="3">
    <source>
        <dbReference type="Google" id="ProtNLM"/>
    </source>
</evidence>
<keyword evidence="1" id="KW-0812">Transmembrane</keyword>
<feature type="transmembrane region" description="Helical" evidence="1">
    <location>
        <begin position="39"/>
        <end position="57"/>
    </location>
</feature>
<dbReference type="OrthoDB" id="9178072at2"/>
<organism evidence="2">
    <name type="scientific">Dechloromonas aromatica (strain RCB)</name>
    <dbReference type="NCBI Taxonomy" id="159087"/>
    <lineage>
        <taxon>Bacteria</taxon>
        <taxon>Pseudomonadati</taxon>
        <taxon>Pseudomonadota</taxon>
        <taxon>Betaproteobacteria</taxon>
        <taxon>Rhodocyclales</taxon>
        <taxon>Azonexaceae</taxon>
        <taxon>Dechloromonas</taxon>
    </lineage>
</organism>
<dbReference type="EMBL" id="CP000089">
    <property type="protein sequence ID" value="AAZ46928.1"/>
    <property type="molecule type" value="Genomic_DNA"/>
</dbReference>
<dbReference type="HOGENOM" id="CLU_042410_1_0_4"/>
<dbReference type="STRING" id="159087.Daro_2189"/>
<keyword evidence="1" id="KW-0472">Membrane</keyword>
<evidence type="ECO:0000256" key="1">
    <source>
        <dbReference type="SAM" id="Phobius"/>
    </source>
</evidence>
<feature type="transmembrane region" description="Helical" evidence="1">
    <location>
        <begin position="6"/>
        <end position="27"/>
    </location>
</feature>
<dbReference type="eggNOG" id="COG0304">
    <property type="taxonomic scope" value="Bacteria"/>
</dbReference>
<evidence type="ECO:0000313" key="2">
    <source>
        <dbReference type="EMBL" id="AAZ46928.1"/>
    </source>
</evidence>
<accession>Q47E03</accession>
<keyword evidence="1" id="KW-1133">Transmembrane helix</keyword>
<dbReference type="AlphaFoldDB" id="Q47E03"/>
<protein>
    <recommendedName>
        <fullName evidence="3">Transmembrane protein</fullName>
    </recommendedName>
</protein>